<gene>
    <name evidence="8" type="ORF">CRG98_002362</name>
</gene>
<evidence type="ECO:0000256" key="7">
    <source>
        <dbReference type="SAM" id="SignalP"/>
    </source>
</evidence>
<evidence type="ECO:0000256" key="4">
    <source>
        <dbReference type="ARBA" id="ARBA00022702"/>
    </source>
</evidence>
<organism evidence="8 9">
    <name type="scientific">Punica granatum</name>
    <name type="common">Pomegranate</name>
    <dbReference type="NCBI Taxonomy" id="22663"/>
    <lineage>
        <taxon>Eukaryota</taxon>
        <taxon>Viridiplantae</taxon>
        <taxon>Streptophyta</taxon>
        <taxon>Embryophyta</taxon>
        <taxon>Tracheophyta</taxon>
        <taxon>Spermatophyta</taxon>
        <taxon>Magnoliopsida</taxon>
        <taxon>eudicotyledons</taxon>
        <taxon>Gunneridae</taxon>
        <taxon>Pentapetalae</taxon>
        <taxon>rosids</taxon>
        <taxon>malvids</taxon>
        <taxon>Myrtales</taxon>
        <taxon>Lythraceae</taxon>
        <taxon>Punica</taxon>
    </lineage>
</organism>
<keyword evidence="4" id="KW-0372">Hormone</keyword>
<proteinExistence type="inferred from homology"/>
<keyword evidence="3" id="KW-0964">Secreted</keyword>
<evidence type="ECO:0000256" key="1">
    <source>
        <dbReference type="ARBA" id="ARBA00004613"/>
    </source>
</evidence>
<evidence type="ECO:0000256" key="5">
    <source>
        <dbReference type="ARBA" id="ARBA00022729"/>
    </source>
</evidence>
<dbReference type="GO" id="GO:0005179">
    <property type="term" value="F:hormone activity"/>
    <property type="evidence" value="ECO:0007669"/>
    <property type="project" value="UniProtKB-KW"/>
</dbReference>
<evidence type="ECO:0000256" key="3">
    <source>
        <dbReference type="ARBA" id="ARBA00022525"/>
    </source>
</evidence>
<dbReference type="GO" id="GO:0040008">
    <property type="term" value="P:regulation of growth"/>
    <property type="evidence" value="ECO:0007669"/>
    <property type="project" value="UniProtKB-ARBA"/>
</dbReference>
<dbReference type="Proteomes" id="UP000233551">
    <property type="component" value="Unassembled WGS sequence"/>
</dbReference>
<dbReference type="InterPro" id="IPR008801">
    <property type="entry name" value="RALF"/>
</dbReference>
<dbReference type="AlphaFoldDB" id="A0A2I0L980"/>
<evidence type="ECO:0000313" key="9">
    <source>
        <dbReference type="Proteomes" id="UP000233551"/>
    </source>
</evidence>
<comment type="caution">
    <text evidence="8">The sequence shown here is derived from an EMBL/GenBank/DDBJ whole genome shotgun (WGS) entry which is preliminary data.</text>
</comment>
<dbReference type="GO" id="GO:0005576">
    <property type="term" value="C:extracellular region"/>
    <property type="evidence" value="ECO:0007669"/>
    <property type="project" value="UniProtKB-SubCell"/>
</dbReference>
<evidence type="ECO:0000256" key="6">
    <source>
        <dbReference type="ARBA" id="ARBA00023157"/>
    </source>
</evidence>
<protein>
    <submittedName>
        <fullName evidence="8">Uncharacterized protein</fullName>
    </submittedName>
</protein>
<keyword evidence="6" id="KW-1015">Disulfide bond</keyword>
<keyword evidence="5 7" id="KW-0732">Signal</keyword>
<dbReference type="Pfam" id="PF05498">
    <property type="entry name" value="RALF"/>
    <property type="match status" value="1"/>
</dbReference>
<evidence type="ECO:0000313" key="8">
    <source>
        <dbReference type="EMBL" id="PKI77241.1"/>
    </source>
</evidence>
<name>A0A2I0L980_PUNGR</name>
<comment type="similarity">
    <text evidence="2">Belongs to the plant rapid alkalinization factor (RALF) family.</text>
</comment>
<keyword evidence="9" id="KW-1185">Reference proteome</keyword>
<feature type="chain" id="PRO_5014184935" evidence="7">
    <location>
        <begin position="31"/>
        <end position="248"/>
    </location>
</feature>
<comment type="subcellular location">
    <subcellularLocation>
        <location evidence="1">Secreted</location>
    </subcellularLocation>
</comment>
<reference evidence="8 9" key="1">
    <citation type="submission" date="2017-11" db="EMBL/GenBank/DDBJ databases">
        <title>De-novo sequencing of pomegranate (Punica granatum L.) genome.</title>
        <authorList>
            <person name="Akparov Z."/>
            <person name="Amiraslanov A."/>
            <person name="Hajiyeva S."/>
            <person name="Abbasov M."/>
            <person name="Kaur K."/>
            <person name="Hamwieh A."/>
            <person name="Solovyev V."/>
            <person name="Salamov A."/>
            <person name="Braich B."/>
            <person name="Kosarev P."/>
            <person name="Mahmoud A."/>
            <person name="Hajiyev E."/>
            <person name="Babayeva S."/>
            <person name="Izzatullayeva V."/>
            <person name="Mammadov A."/>
            <person name="Mammadov A."/>
            <person name="Sharifova S."/>
            <person name="Ojaghi J."/>
            <person name="Eynullazada K."/>
            <person name="Bayramov B."/>
            <person name="Abdulazimova A."/>
            <person name="Shahmuradov I."/>
        </authorList>
    </citation>
    <scope>NUCLEOTIDE SEQUENCE [LARGE SCALE GENOMIC DNA]</scope>
    <source>
        <strain evidence="9">cv. AG2017</strain>
        <tissue evidence="8">Leaf</tissue>
    </source>
</reference>
<sequence>MMYSEGGPTKLYSIICLLLSLLTVVHLLQASAVQIEHINGGSTPFCNGTVADCSDSTEELLLDPQSSKKGGGNYISYAGLKHDQPVCGAVAYSSNCVPARANGYTKPCTKHSTIKLTPDTQKSCQLNRHALYIKIIPDIDLSRKPIANKLIEYWSLTNPVEGAQVGKNSYLFHFELAADRRFSPSALVCLRISHHHRRLEPKHDSDRNRILPSHLFGYKFMGCLSTTSPRIMRNSSEPFSTRSSILIS</sequence>
<accession>A0A2I0L980</accession>
<evidence type="ECO:0000256" key="2">
    <source>
        <dbReference type="ARBA" id="ARBA00009178"/>
    </source>
</evidence>
<dbReference type="EMBL" id="PGOL01000099">
    <property type="protein sequence ID" value="PKI77241.1"/>
    <property type="molecule type" value="Genomic_DNA"/>
</dbReference>
<feature type="signal peptide" evidence="7">
    <location>
        <begin position="1"/>
        <end position="30"/>
    </location>
</feature>